<dbReference type="InterPro" id="IPR051821">
    <property type="entry name" value="Asp/Asn_beta-hydroxylase"/>
</dbReference>
<dbReference type="Gene3D" id="1.25.40.10">
    <property type="entry name" value="Tetratricopeptide repeat domain"/>
    <property type="match status" value="1"/>
</dbReference>
<comment type="similarity">
    <text evidence="1">Belongs to the aspartyl/asparaginyl beta-hydroxylase family.</text>
</comment>
<keyword evidence="6" id="KW-1185">Reference proteome</keyword>
<dbReference type="InterPro" id="IPR027443">
    <property type="entry name" value="IPNS-like_sf"/>
</dbReference>
<sequence length="379" mass="42041">MNLNAMDRAADEAAARGDLTTACSLLAERIKQEAGFEPMLKLASVERAQGNIHRSLHWVDRALSIRPLDLMALLMRATQLHALGREDEAGVAYGRALAQCDRATPPPMLRQIITTAEERYGQWQVRQSAAFTQAVIEATGSPPDSDVRLFIDTICHIREPHRAGPSHYCYPGLPEIPFYPAERFHWLEELEALTPVITGELEVLLASRDAASVAYVQYPDSMPLEQWATLNHSPDWSALHLIEKGRSVHANARHCPATLGFLQRLPQPDIPGAGPNAMFSLLAPGTHIPPHTGVSNTRLVCHLPLLVPNGCWFRAGEERREWRAGKAWVFDDTVDHEAMNPTDRLRVILIFDIWHPDLDDGARDAIRAIIAAGGHVHGL</sequence>
<reference evidence="6" key="1">
    <citation type="journal article" date="2019" name="Int. J. Syst. Evol. Microbiol.">
        <title>The Global Catalogue of Microorganisms (GCM) 10K type strain sequencing project: providing services to taxonomists for standard genome sequencing and annotation.</title>
        <authorList>
            <consortium name="The Broad Institute Genomics Platform"/>
            <consortium name="The Broad Institute Genome Sequencing Center for Infectious Disease"/>
            <person name="Wu L."/>
            <person name="Ma J."/>
        </authorList>
    </citation>
    <scope>NUCLEOTIDE SEQUENCE [LARGE SCALE GENOMIC DNA]</scope>
    <source>
        <strain evidence="6">CCUG 54329</strain>
    </source>
</reference>
<organism evidence="5 6">
    <name type="scientific">Sphingobium olei</name>
    <dbReference type="NCBI Taxonomy" id="420955"/>
    <lineage>
        <taxon>Bacteria</taxon>
        <taxon>Pseudomonadati</taxon>
        <taxon>Pseudomonadota</taxon>
        <taxon>Alphaproteobacteria</taxon>
        <taxon>Sphingomonadales</taxon>
        <taxon>Sphingomonadaceae</taxon>
        <taxon>Sphingobium</taxon>
    </lineage>
</organism>
<comment type="caution">
    <text evidence="5">The sequence shown here is derived from an EMBL/GenBank/DDBJ whole genome shotgun (WGS) entry which is preliminary data.</text>
</comment>
<evidence type="ECO:0000259" key="4">
    <source>
        <dbReference type="Pfam" id="PF05118"/>
    </source>
</evidence>
<dbReference type="Gene3D" id="2.60.120.330">
    <property type="entry name" value="B-lactam Antibiotic, Isopenicillin N Synthase, Chain"/>
    <property type="match status" value="1"/>
</dbReference>
<name>A0ABW3P383_9SPHN</name>
<dbReference type="PANTHER" id="PTHR46332">
    <property type="entry name" value="ASPARTATE BETA-HYDROXYLASE DOMAIN-CONTAINING PROTEIN 2"/>
    <property type="match status" value="1"/>
</dbReference>
<keyword evidence="2" id="KW-0223">Dioxygenase</keyword>
<dbReference type="RefSeq" id="WP_380912521.1">
    <property type="nucleotide sequence ID" value="NZ_JBHTLS010000130.1"/>
</dbReference>
<feature type="domain" description="Aspartyl/asparaginy/proline hydroxylase" evidence="4">
    <location>
        <begin position="225"/>
        <end position="356"/>
    </location>
</feature>
<dbReference type="PANTHER" id="PTHR46332:SF5">
    <property type="entry name" value="ASPARTATE BETA-HYDROXYLASE DOMAIN CONTAINING 2"/>
    <property type="match status" value="1"/>
</dbReference>
<dbReference type="Proteomes" id="UP001597203">
    <property type="component" value="Unassembled WGS sequence"/>
</dbReference>
<evidence type="ECO:0000256" key="1">
    <source>
        <dbReference type="ARBA" id="ARBA00007730"/>
    </source>
</evidence>
<dbReference type="InterPro" id="IPR011990">
    <property type="entry name" value="TPR-like_helical_dom_sf"/>
</dbReference>
<accession>A0ABW3P383</accession>
<protein>
    <submittedName>
        <fullName evidence="5">Aspartyl/asparaginyl beta-hydroxylase domain-containing protein</fullName>
    </submittedName>
</protein>
<proteinExistence type="inferred from homology"/>
<dbReference type="EMBL" id="JBHTLS010000130">
    <property type="protein sequence ID" value="MFD1106125.1"/>
    <property type="molecule type" value="Genomic_DNA"/>
</dbReference>
<dbReference type="InterPro" id="IPR007803">
    <property type="entry name" value="Asp/Arg/Pro-Hydrxlase"/>
</dbReference>
<gene>
    <name evidence="5" type="ORF">ACFQ24_14760</name>
</gene>
<evidence type="ECO:0000256" key="2">
    <source>
        <dbReference type="ARBA" id="ARBA00022964"/>
    </source>
</evidence>
<evidence type="ECO:0000256" key="3">
    <source>
        <dbReference type="ARBA" id="ARBA00023002"/>
    </source>
</evidence>
<evidence type="ECO:0000313" key="6">
    <source>
        <dbReference type="Proteomes" id="UP001597203"/>
    </source>
</evidence>
<dbReference type="Pfam" id="PF05118">
    <property type="entry name" value="Asp_Arg_Hydrox"/>
    <property type="match status" value="1"/>
</dbReference>
<dbReference type="SUPFAM" id="SSF48452">
    <property type="entry name" value="TPR-like"/>
    <property type="match status" value="1"/>
</dbReference>
<keyword evidence="3" id="KW-0560">Oxidoreductase</keyword>
<dbReference type="SUPFAM" id="SSF51197">
    <property type="entry name" value="Clavaminate synthase-like"/>
    <property type="match status" value="1"/>
</dbReference>
<evidence type="ECO:0000313" key="5">
    <source>
        <dbReference type="EMBL" id="MFD1106125.1"/>
    </source>
</evidence>